<accession>A0A139X966</accession>
<dbReference type="STRING" id="128403.WA1_03600"/>
<dbReference type="Proteomes" id="UP000076925">
    <property type="component" value="Unassembled WGS sequence"/>
</dbReference>
<dbReference type="RefSeq" id="WP_017741560.1">
    <property type="nucleotide sequence ID" value="NZ_KQ976354.1"/>
</dbReference>
<feature type="domain" description="Peptidase C-terminal archaeal/bacterial" evidence="1">
    <location>
        <begin position="240"/>
        <end position="303"/>
    </location>
</feature>
<dbReference type="Pfam" id="PF04151">
    <property type="entry name" value="PPC"/>
    <property type="match status" value="1"/>
</dbReference>
<dbReference type="OrthoDB" id="482346at2"/>
<organism evidence="2 3">
    <name type="scientific">Scytonema hofmannii PCC 7110</name>
    <dbReference type="NCBI Taxonomy" id="128403"/>
    <lineage>
        <taxon>Bacteria</taxon>
        <taxon>Bacillati</taxon>
        <taxon>Cyanobacteriota</taxon>
        <taxon>Cyanophyceae</taxon>
        <taxon>Nostocales</taxon>
        <taxon>Scytonemataceae</taxon>
        <taxon>Scytonema</taxon>
    </lineage>
</organism>
<evidence type="ECO:0000313" key="3">
    <source>
        <dbReference type="Proteomes" id="UP000076925"/>
    </source>
</evidence>
<name>A0A139X966_9CYAN</name>
<dbReference type="SUPFAM" id="SSF89260">
    <property type="entry name" value="Collagen-binding domain"/>
    <property type="match status" value="2"/>
</dbReference>
<reference evidence="2 3" key="1">
    <citation type="journal article" date="2013" name="Genome Biol. Evol.">
        <title>Genomes of Stigonematalean cyanobacteria (subsection V) and the evolution of oxygenic photosynthesis from prokaryotes to plastids.</title>
        <authorList>
            <person name="Dagan T."/>
            <person name="Roettger M."/>
            <person name="Stucken K."/>
            <person name="Landan G."/>
            <person name="Koch R."/>
            <person name="Major P."/>
            <person name="Gould S.B."/>
            <person name="Goremykin V.V."/>
            <person name="Rippka R."/>
            <person name="Tandeau de Marsac N."/>
            <person name="Gugger M."/>
            <person name="Lockhart P.J."/>
            <person name="Allen J.F."/>
            <person name="Brune I."/>
            <person name="Maus I."/>
            <person name="Puhler A."/>
            <person name="Martin W.F."/>
        </authorList>
    </citation>
    <scope>NUCLEOTIDE SEQUENCE [LARGE SCALE GENOMIC DNA]</scope>
    <source>
        <strain evidence="2 3">PCC 7110</strain>
    </source>
</reference>
<sequence>MAVNLFDANYYKAANSDLAAAGITTNEQLLSHFQSFGLNEGRSFSPLVNLNFYRASNGDLTGMNNQQAFDHLSNYGVAEGRRFSPFVDLGFYKQVNGDLAALNFNNEQLFEHLSSFGVAEGRQFNPAFDITYYREVNPDLKAAKLNNSQLFEHFQFFGLTEGRVSSSAFNVKVYLANNADLVAAGFGNQQAYSHFLMNGQKEGRPGSDYAGNSLDSARIFPQSTSILAYSDFVGLGDTKDYYRISFDNLTNASLKLDSLTDNADARILDSTGKIIASSLNTGATSETINGTLEAGTYYIEVSSADSANTNYNLTLSTENPLSKAISLGELDGTNSLGKSSTLALSANDFYRFSVKTESTVNALLDGLNGDANLQVIWDVNKNGLVDKSDAIFSSAQSDTTPEQLKGFLPAGSDYYIRVISNTATPINYKVTLSTINQVQTTYNYYSGSGTPDQGTPALFFDSSFGGGTQTAVQGSSQLVSTTYGVAGYSKYDGGAVKLDRNNGYKLKFQVKLNTESHFGDNNGDKLDDNAGFNVTVASGDGKGIELGFWSNEIWAKNYDSASGSFALTHDTSEKATKNTTAMTNYELSVLGDNYQLFADNSYVLSGKLRDYSGIGEKYSLSNYFFLGDNSSSAKADVSIGSISLITLDPATMAN</sequence>
<dbReference type="InterPro" id="IPR007280">
    <property type="entry name" value="Peptidase_C_arc/bac"/>
</dbReference>
<keyword evidence="3" id="KW-1185">Reference proteome</keyword>
<proteinExistence type="predicted"/>
<dbReference type="Gene3D" id="2.60.120.380">
    <property type="match status" value="2"/>
</dbReference>
<dbReference type="AlphaFoldDB" id="A0A139X966"/>
<evidence type="ECO:0000259" key="1">
    <source>
        <dbReference type="Pfam" id="PF04151"/>
    </source>
</evidence>
<gene>
    <name evidence="2" type="ORF">WA1_03600</name>
</gene>
<comment type="caution">
    <text evidence="2">The sequence shown here is derived from an EMBL/GenBank/DDBJ whole genome shotgun (WGS) entry which is preliminary data.</text>
</comment>
<dbReference type="EMBL" id="ANNX02000023">
    <property type="protein sequence ID" value="KYC41183.1"/>
    <property type="molecule type" value="Genomic_DNA"/>
</dbReference>
<evidence type="ECO:0000313" key="2">
    <source>
        <dbReference type="EMBL" id="KYC41183.1"/>
    </source>
</evidence>
<protein>
    <recommendedName>
        <fullName evidence="1">Peptidase C-terminal archaeal/bacterial domain-containing protein</fullName>
    </recommendedName>
</protein>